<comment type="subcellular location">
    <subcellularLocation>
        <location evidence="1">Periplasm</location>
    </subcellularLocation>
</comment>
<evidence type="ECO:0000256" key="5">
    <source>
        <dbReference type="SAM" id="SignalP"/>
    </source>
</evidence>
<gene>
    <name evidence="6" type="ORF">EUA06_04665</name>
</gene>
<dbReference type="GO" id="GO:0015846">
    <property type="term" value="P:polyamine transport"/>
    <property type="evidence" value="ECO:0007669"/>
    <property type="project" value="InterPro"/>
</dbReference>
<evidence type="ECO:0000313" key="7">
    <source>
        <dbReference type="Proteomes" id="UP000291838"/>
    </source>
</evidence>
<feature type="chain" id="PRO_5039605300" evidence="5">
    <location>
        <begin position="21"/>
        <end position="409"/>
    </location>
</feature>
<proteinExistence type="predicted"/>
<organism evidence="6 7">
    <name type="scientific">Nocardioides glacieisoli</name>
    <dbReference type="NCBI Taxonomy" id="1168730"/>
    <lineage>
        <taxon>Bacteria</taxon>
        <taxon>Bacillati</taxon>
        <taxon>Actinomycetota</taxon>
        <taxon>Actinomycetes</taxon>
        <taxon>Propionibacteriales</taxon>
        <taxon>Nocardioidaceae</taxon>
        <taxon>Nocardioides</taxon>
    </lineage>
</organism>
<comment type="caution">
    <text evidence="6">The sequence shown here is derived from an EMBL/GenBank/DDBJ whole genome shotgun (WGS) entry which is preliminary data.</text>
</comment>
<evidence type="ECO:0000256" key="1">
    <source>
        <dbReference type="ARBA" id="ARBA00004418"/>
    </source>
</evidence>
<feature type="signal peptide" evidence="5">
    <location>
        <begin position="1"/>
        <end position="20"/>
    </location>
</feature>
<dbReference type="InterPro" id="IPR001188">
    <property type="entry name" value="Sperm_putr-bd"/>
</dbReference>
<dbReference type="OrthoDB" id="9769319at2"/>
<sequence>MSRRGLLQGLGLGAGALALAACATREGGSTTGNAATQGPGGIDLARPDSPVKLPLYDDNQAIKSGLNPEAGPLKVYCWTGTVPKKTFASFEEKYGIEVRPTFYGSPDEALPKILSGSMDFDVYECSMEQLPILVANKVIQPVNSSYLPNYEANVWDHLQSPWYDADASYTTPGYYWSTGIAWREDHLPDFDPASFENPYDAFWQLDGIAGKVQFFDYMRDALAMTLLRNGVSDINTTEKAHLDAAVEALRELTERTRLRLSTDAYQTLAQGTNWIEQAWGADVYFAEFYLPKNISPEVLKFWAPEDGAMVTSDSWVISRNAKNPVAAHLWMDHLLEREQGVNTVQYSGVITPVRGMEMENVVADGIMDARLLTALPSPEQIANGVFHGPLSKEGETAWQNAWLAVKSYA</sequence>
<keyword evidence="3 5" id="KW-0732">Signal</keyword>
<dbReference type="RefSeq" id="WP_129473865.1">
    <property type="nucleotide sequence ID" value="NZ_SDWS01000002.1"/>
</dbReference>
<evidence type="ECO:0000313" key="6">
    <source>
        <dbReference type="EMBL" id="RYB92259.1"/>
    </source>
</evidence>
<dbReference type="PANTHER" id="PTHR30222">
    <property type="entry name" value="SPERMIDINE/PUTRESCINE-BINDING PERIPLASMIC PROTEIN"/>
    <property type="match status" value="1"/>
</dbReference>
<evidence type="ECO:0000256" key="3">
    <source>
        <dbReference type="ARBA" id="ARBA00022729"/>
    </source>
</evidence>
<dbReference type="Proteomes" id="UP000291838">
    <property type="component" value="Unassembled WGS sequence"/>
</dbReference>
<dbReference type="GO" id="GO:0042597">
    <property type="term" value="C:periplasmic space"/>
    <property type="evidence" value="ECO:0007669"/>
    <property type="project" value="UniProtKB-SubCell"/>
</dbReference>
<reference evidence="6 7" key="1">
    <citation type="submission" date="2019-01" db="EMBL/GenBank/DDBJ databases">
        <title>Novel species of Nocardioides.</title>
        <authorList>
            <person name="Liu Q."/>
            <person name="Xin Y.-H."/>
        </authorList>
    </citation>
    <scope>NUCLEOTIDE SEQUENCE [LARGE SCALE GENOMIC DNA]</scope>
    <source>
        <strain evidence="6 7">HLT3-15</strain>
    </source>
</reference>
<dbReference type="Gene3D" id="3.40.190.10">
    <property type="entry name" value="Periplasmic binding protein-like II"/>
    <property type="match status" value="2"/>
</dbReference>
<dbReference type="SUPFAM" id="SSF53850">
    <property type="entry name" value="Periplasmic binding protein-like II"/>
    <property type="match status" value="1"/>
</dbReference>
<keyword evidence="4" id="KW-0574">Periplasm</keyword>
<accession>A0A4Q2RWK5</accession>
<dbReference type="GO" id="GO:0019808">
    <property type="term" value="F:polyamine binding"/>
    <property type="evidence" value="ECO:0007669"/>
    <property type="project" value="InterPro"/>
</dbReference>
<dbReference type="Pfam" id="PF13416">
    <property type="entry name" value="SBP_bac_8"/>
    <property type="match status" value="1"/>
</dbReference>
<protein>
    <submittedName>
        <fullName evidence="6">Extracellular solute-binding protein</fullName>
    </submittedName>
</protein>
<name>A0A4Q2RWK5_9ACTN</name>
<dbReference type="PROSITE" id="PS51318">
    <property type="entry name" value="TAT"/>
    <property type="match status" value="1"/>
</dbReference>
<keyword evidence="7" id="KW-1185">Reference proteome</keyword>
<keyword evidence="2" id="KW-0813">Transport</keyword>
<dbReference type="InterPro" id="IPR006059">
    <property type="entry name" value="SBP"/>
</dbReference>
<dbReference type="PROSITE" id="PS51257">
    <property type="entry name" value="PROKAR_LIPOPROTEIN"/>
    <property type="match status" value="1"/>
</dbReference>
<dbReference type="AlphaFoldDB" id="A0A4Q2RWK5"/>
<dbReference type="PANTHER" id="PTHR30222:SF17">
    <property type="entry name" value="SPERMIDINE_PUTRESCINE-BINDING PERIPLASMIC PROTEIN"/>
    <property type="match status" value="1"/>
</dbReference>
<evidence type="ECO:0000256" key="4">
    <source>
        <dbReference type="ARBA" id="ARBA00022764"/>
    </source>
</evidence>
<dbReference type="InterPro" id="IPR006311">
    <property type="entry name" value="TAT_signal"/>
</dbReference>
<dbReference type="EMBL" id="SDWS01000002">
    <property type="protein sequence ID" value="RYB92259.1"/>
    <property type="molecule type" value="Genomic_DNA"/>
</dbReference>
<dbReference type="PRINTS" id="PR00909">
    <property type="entry name" value="SPERMDNBNDNG"/>
</dbReference>
<evidence type="ECO:0000256" key="2">
    <source>
        <dbReference type="ARBA" id="ARBA00022448"/>
    </source>
</evidence>